<sequence length="327" mass="34730">MSSQFPTKRIAVLTGHNGPVHAVTYSSGLGQYILTGSSDRLVRLYNPSTSPSPGPIQTYHAHGHTVLDLSISTSNARFASVGGDRLVFLWDVASATTLRRFGGHVGRVNAVAFAGDDDTVLASGSFDGTVRLWDCKSNSSRALMTLSEARDAVVSVAVVGADVYAGGADGRVRVYDVRMGMQCTDVVGAAVTHVEPTKLGEAYLVGSADSRVRFMERGSGKCLMSYKAEDYKSEGLRLRCALGPGERTVVAGGEEGKICVWDTMEGTLLHVLEHEGPESKASKKILSETAQKERKVVSAVAVCKSQSKKEWCSAGGNGEVVVWGLGR</sequence>
<reference evidence="9" key="3">
    <citation type="submission" date="2025-04" db="UniProtKB">
        <authorList>
            <consortium name="RefSeq"/>
        </authorList>
    </citation>
    <scope>IDENTIFICATION</scope>
    <source>
        <strain evidence="9">CBS 781.70</strain>
    </source>
</reference>
<name>A0A6G1G7S2_9PEZI</name>
<keyword evidence="2" id="KW-0963">Cytoplasm</keyword>
<dbReference type="AlphaFoldDB" id="A0A6G1G7S2"/>
<dbReference type="EMBL" id="ML975154">
    <property type="protein sequence ID" value="KAF1813899.1"/>
    <property type="molecule type" value="Genomic_DNA"/>
</dbReference>
<keyword evidence="3 6" id="KW-0853">WD repeat</keyword>
<evidence type="ECO:0000256" key="1">
    <source>
        <dbReference type="ARBA" id="ARBA00004496"/>
    </source>
</evidence>
<dbReference type="InterPro" id="IPR051980">
    <property type="entry name" value="WD_repeat_MORG1"/>
</dbReference>
<dbReference type="RefSeq" id="XP_033535530.1">
    <property type="nucleotide sequence ID" value="XM_033676264.1"/>
</dbReference>
<reference evidence="9" key="2">
    <citation type="submission" date="2020-04" db="EMBL/GenBank/DDBJ databases">
        <authorList>
            <consortium name="NCBI Genome Project"/>
        </authorList>
    </citation>
    <scope>NUCLEOTIDE SEQUENCE</scope>
    <source>
        <strain evidence="9">CBS 781.70</strain>
    </source>
</reference>
<accession>A0A6G1G7S2</accession>
<dbReference type="InterPro" id="IPR020472">
    <property type="entry name" value="WD40_PAC1"/>
</dbReference>
<evidence type="ECO:0000256" key="5">
    <source>
        <dbReference type="ARBA" id="ARBA00038145"/>
    </source>
</evidence>
<dbReference type="Gene3D" id="2.130.10.10">
    <property type="entry name" value="YVTN repeat-like/Quinoprotein amine dehydrogenase"/>
    <property type="match status" value="1"/>
</dbReference>
<dbReference type="GO" id="GO:0000398">
    <property type="term" value="P:mRNA splicing, via spliceosome"/>
    <property type="evidence" value="ECO:0007669"/>
    <property type="project" value="TreeGrafter"/>
</dbReference>
<dbReference type="PROSITE" id="PS50294">
    <property type="entry name" value="WD_REPEATS_REGION"/>
    <property type="match status" value="3"/>
</dbReference>
<evidence type="ECO:0000313" key="7">
    <source>
        <dbReference type="EMBL" id="KAF1813899.1"/>
    </source>
</evidence>
<evidence type="ECO:0000313" key="9">
    <source>
        <dbReference type="RefSeq" id="XP_033535530.1"/>
    </source>
</evidence>
<dbReference type="PANTHER" id="PTHR22842">
    <property type="entry name" value="WD40 REPEAT PROTEIN"/>
    <property type="match status" value="1"/>
</dbReference>
<protein>
    <submittedName>
        <fullName evidence="7 9">WD40 repeat-like protein</fullName>
    </submittedName>
</protein>
<dbReference type="PANTHER" id="PTHR22842:SF3">
    <property type="entry name" value="WD REPEAT DOMAIN-CONTAINING PROTEIN 83"/>
    <property type="match status" value="1"/>
</dbReference>
<dbReference type="InterPro" id="IPR001680">
    <property type="entry name" value="WD40_rpt"/>
</dbReference>
<dbReference type="GO" id="GO:0071013">
    <property type="term" value="C:catalytic step 2 spliceosome"/>
    <property type="evidence" value="ECO:0007669"/>
    <property type="project" value="TreeGrafter"/>
</dbReference>
<evidence type="ECO:0000256" key="6">
    <source>
        <dbReference type="PROSITE-ProRule" id="PRU00221"/>
    </source>
</evidence>
<evidence type="ECO:0000256" key="2">
    <source>
        <dbReference type="ARBA" id="ARBA00022490"/>
    </source>
</evidence>
<proteinExistence type="inferred from homology"/>
<keyword evidence="4" id="KW-0677">Repeat</keyword>
<feature type="repeat" description="WD" evidence="6">
    <location>
        <begin position="13"/>
        <end position="46"/>
    </location>
</feature>
<dbReference type="Pfam" id="PF00400">
    <property type="entry name" value="WD40"/>
    <property type="match status" value="3"/>
</dbReference>
<comment type="similarity">
    <text evidence="5">Belongs to the WD repeat MORG1 family.</text>
</comment>
<dbReference type="SUPFAM" id="SSF50978">
    <property type="entry name" value="WD40 repeat-like"/>
    <property type="match status" value="1"/>
</dbReference>
<dbReference type="GeneID" id="54416834"/>
<dbReference type="GO" id="GO:0005737">
    <property type="term" value="C:cytoplasm"/>
    <property type="evidence" value="ECO:0007669"/>
    <property type="project" value="UniProtKB-SubCell"/>
</dbReference>
<gene>
    <name evidence="7 9" type="ORF">P152DRAFT_394607</name>
</gene>
<dbReference type="PROSITE" id="PS50082">
    <property type="entry name" value="WD_REPEATS_2"/>
    <property type="match status" value="3"/>
</dbReference>
<dbReference type="InterPro" id="IPR036322">
    <property type="entry name" value="WD40_repeat_dom_sf"/>
</dbReference>
<feature type="repeat" description="WD" evidence="6">
    <location>
        <begin position="101"/>
        <end position="143"/>
    </location>
</feature>
<evidence type="ECO:0000313" key="8">
    <source>
        <dbReference type="Proteomes" id="UP000504638"/>
    </source>
</evidence>
<dbReference type="OrthoDB" id="1068471at2759"/>
<evidence type="ECO:0000256" key="4">
    <source>
        <dbReference type="ARBA" id="ARBA00022737"/>
    </source>
</evidence>
<dbReference type="Proteomes" id="UP000504638">
    <property type="component" value="Unplaced"/>
</dbReference>
<evidence type="ECO:0000256" key="3">
    <source>
        <dbReference type="ARBA" id="ARBA00022574"/>
    </source>
</evidence>
<dbReference type="InterPro" id="IPR015943">
    <property type="entry name" value="WD40/YVTN_repeat-like_dom_sf"/>
</dbReference>
<comment type="subcellular location">
    <subcellularLocation>
        <location evidence="1">Cytoplasm</location>
    </subcellularLocation>
</comment>
<organism evidence="7">
    <name type="scientific">Eremomyces bilateralis CBS 781.70</name>
    <dbReference type="NCBI Taxonomy" id="1392243"/>
    <lineage>
        <taxon>Eukaryota</taxon>
        <taxon>Fungi</taxon>
        <taxon>Dikarya</taxon>
        <taxon>Ascomycota</taxon>
        <taxon>Pezizomycotina</taxon>
        <taxon>Dothideomycetes</taxon>
        <taxon>Dothideomycetes incertae sedis</taxon>
        <taxon>Eremomycetales</taxon>
        <taxon>Eremomycetaceae</taxon>
        <taxon>Eremomyces</taxon>
    </lineage>
</organism>
<keyword evidence="8" id="KW-1185">Reference proteome</keyword>
<dbReference type="PRINTS" id="PR00320">
    <property type="entry name" value="GPROTEINBRPT"/>
</dbReference>
<reference evidence="7 9" key="1">
    <citation type="submission" date="2020-01" db="EMBL/GenBank/DDBJ databases">
        <authorList>
            <consortium name="DOE Joint Genome Institute"/>
            <person name="Haridas S."/>
            <person name="Albert R."/>
            <person name="Binder M."/>
            <person name="Bloem J."/>
            <person name="Labutti K."/>
            <person name="Salamov A."/>
            <person name="Andreopoulos B."/>
            <person name="Baker S.E."/>
            <person name="Barry K."/>
            <person name="Bills G."/>
            <person name="Bluhm B.H."/>
            <person name="Cannon C."/>
            <person name="Castanera R."/>
            <person name="Culley D.E."/>
            <person name="Daum C."/>
            <person name="Ezra D."/>
            <person name="Gonzalez J.B."/>
            <person name="Henrissat B."/>
            <person name="Kuo A."/>
            <person name="Liang C."/>
            <person name="Lipzen A."/>
            <person name="Lutzoni F."/>
            <person name="Magnuson J."/>
            <person name="Mondo S."/>
            <person name="Nolan M."/>
            <person name="Ohm R."/>
            <person name="Pangilinan J."/>
            <person name="Park H.-J."/>
            <person name="Ramirez L."/>
            <person name="Alfaro M."/>
            <person name="Sun H."/>
            <person name="Tritt A."/>
            <person name="Yoshinaga Y."/>
            <person name="Zwiers L.-H."/>
            <person name="Turgeon B.G."/>
            <person name="Goodwin S.B."/>
            <person name="Spatafora J.W."/>
            <person name="Crous P.W."/>
            <person name="Grigoriev I.V."/>
        </authorList>
    </citation>
    <scope>NUCLEOTIDE SEQUENCE</scope>
    <source>
        <strain evidence="7 9">CBS 781.70</strain>
    </source>
</reference>
<feature type="repeat" description="WD" evidence="6">
    <location>
        <begin position="59"/>
        <end position="100"/>
    </location>
</feature>
<dbReference type="SMART" id="SM00320">
    <property type="entry name" value="WD40"/>
    <property type="match status" value="6"/>
</dbReference>